<feature type="compositionally biased region" description="Acidic residues" evidence="4">
    <location>
        <begin position="341"/>
        <end position="350"/>
    </location>
</feature>
<keyword evidence="5" id="KW-1133">Transmembrane helix</keyword>
<dbReference type="STRING" id="46731.A0A3M6TI77"/>
<dbReference type="AlphaFoldDB" id="A0A3M6TI77"/>
<dbReference type="InterPro" id="IPR035914">
    <property type="entry name" value="Sperma_CUB_dom_sf"/>
</dbReference>
<evidence type="ECO:0000313" key="8">
    <source>
        <dbReference type="Proteomes" id="UP000275408"/>
    </source>
</evidence>
<evidence type="ECO:0000256" key="5">
    <source>
        <dbReference type="SAM" id="Phobius"/>
    </source>
</evidence>
<dbReference type="PANTHER" id="PTHR24251:SF40">
    <property type="entry name" value="CUB DOMAIN-CONTAINING PROTEIN"/>
    <property type="match status" value="1"/>
</dbReference>
<keyword evidence="5" id="KW-0472">Membrane</keyword>
<feature type="domain" description="CUB" evidence="6">
    <location>
        <begin position="117"/>
        <end position="230"/>
    </location>
</feature>
<evidence type="ECO:0000256" key="1">
    <source>
        <dbReference type="ARBA" id="ARBA00022737"/>
    </source>
</evidence>
<dbReference type="Pfam" id="PF00431">
    <property type="entry name" value="CUB"/>
    <property type="match status" value="2"/>
</dbReference>
<evidence type="ECO:0000313" key="7">
    <source>
        <dbReference type="EMBL" id="RMX40968.1"/>
    </source>
</evidence>
<dbReference type="SUPFAM" id="SSF49854">
    <property type="entry name" value="Spermadhesin, CUB domain"/>
    <property type="match status" value="2"/>
</dbReference>
<evidence type="ECO:0000259" key="6">
    <source>
        <dbReference type="PROSITE" id="PS01180"/>
    </source>
</evidence>
<keyword evidence="8" id="KW-1185">Reference proteome</keyword>
<keyword evidence="2" id="KW-1015">Disulfide bond</keyword>
<keyword evidence="1" id="KW-0677">Repeat</keyword>
<name>A0A3M6TI77_POCDA</name>
<keyword evidence="5" id="KW-0812">Transmembrane</keyword>
<evidence type="ECO:0000256" key="4">
    <source>
        <dbReference type="SAM" id="MobiDB-lite"/>
    </source>
</evidence>
<dbReference type="EMBL" id="RCHS01003539">
    <property type="protein sequence ID" value="RMX40968.1"/>
    <property type="molecule type" value="Genomic_DNA"/>
</dbReference>
<dbReference type="Proteomes" id="UP000275408">
    <property type="component" value="Unassembled WGS sequence"/>
</dbReference>
<protein>
    <recommendedName>
        <fullName evidence="6">CUB domain-containing protein</fullName>
    </recommendedName>
</protein>
<dbReference type="PROSITE" id="PS01180">
    <property type="entry name" value="CUB"/>
    <property type="match status" value="2"/>
</dbReference>
<feature type="transmembrane region" description="Helical" evidence="5">
    <location>
        <begin position="241"/>
        <end position="261"/>
    </location>
</feature>
<proteinExistence type="predicted"/>
<accession>A0A3M6TI77</accession>
<feature type="domain" description="CUB" evidence="6">
    <location>
        <begin position="1"/>
        <end position="90"/>
    </location>
</feature>
<comment type="caution">
    <text evidence="7">The sequence shown here is derived from an EMBL/GenBank/DDBJ whole genome shotgun (WGS) entry which is preliminary data.</text>
</comment>
<dbReference type="SMART" id="SM00042">
    <property type="entry name" value="CUB"/>
    <property type="match status" value="1"/>
</dbReference>
<sequence length="350" mass="39324">MNITSLNGTINILNPPAKQTNSTGYTCKWNIQLMKVDTPRHVELRFTSFDIAGIMPECFSGNYIELFLGCNPSKSIGKFCGKLSMPVVYSFDHCLQIRLIVASDFRFEGSSLLDDGCGKDYYANARYGNVFSPHWPLPYPRYVDCVWHVTTRKDYNIKLLFFDFDVRSTNASSEADFVEVRPGRRLVTKSKQCGRKDPFSLTIEGDSVFIQFKSNAEAGNRGFMAGFVTYSAETVDFQPQVLIMLAVIFSTLLLFAGKALVKKMLEKRRLKRKANLDQSARRYWTRSVTPISHDHSVGESTAKSDFLGRKGSSTGNCPVKNVTFETAGTESKPSPGKEYSNEDLEQETVC</sequence>
<organism evidence="7 8">
    <name type="scientific">Pocillopora damicornis</name>
    <name type="common">Cauliflower coral</name>
    <name type="synonym">Millepora damicornis</name>
    <dbReference type="NCBI Taxonomy" id="46731"/>
    <lineage>
        <taxon>Eukaryota</taxon>
        <taxon>Metazoa</taxon>
        <taxon>Cnidaria</taxon>
        <taxon>Anthozoa</taxon>
        <taxon>Hexacorallia</taxon>
        <taxon>Scleractinia</taxon>
        <taxon>Astrocoeniina</taxon>
        <taxon>Pocilloporidae</taxon>
        <taxon>Pocillopora</taxon>
    </lineage>
</organism>
<dbReference type="OrthoDB" id="5962556at2759"/>
<comment type="caution">
    <text evidence="3">Lacks conserved residue(s) required for the propagation of feature annotation.</text>
</comment>
<dbReference type="Gene3D" id="2.60.120.290">
    <property type="entry name" value="Spermadhesin, CUB domain"/>
    <property type="match status" value="2"/>
</dbReference>
<evidence type="ECO:0000256" key="3">
    <source>
        <dbReference type="PROSITE-ProRule" id="PRU00059"/>
    </source>
</evidence>
<dbReference type="PANTHER" id="PTHR24251">
    <property type="entry name" value="OVOCHYMASE-RELATED"/>
    <property type="match status" value="1"/>
</dbReference>
<reference evidence="7 8" key="1">
    <citation type="journal article" date="2018" name="Sci. Rep.">
        <title>Comparative analysis of the Pocillopora damicornis genome highlights role of immune system in coral evolution.</title>
        <authorList>
            <person name="Cunning R."/>
            <person name="Bay R.A."/>
            <person name="Gillette P."/>
            <person name="Baker A.C."/>
            <person name="Traylor-Knowles N."/>
        </authorList>
    </citation>
    <scope>NUCLEOTIDE SEQUENCE [LARGE SCALE GENOMIC DNA]</scope>
    <source>
        <strain evidence="7">RSMAS</strain>
        <tissue evidence="7">Whole animal</tissue>
    </source>
</reference>
<gene>
    <name evidence="7" type="ORF">pdam_00014863</name>
</gene>
<dbReference type="CDD" id="cd00041">
    <property type="entry name" value="CUB"/>
    <property type="match status" value="2"/>
</dbReference>
<feature type="compositionally biased region" description="Polar residues" evidence="4">
    <location>
        <begin position="323"/>
        <end position="332"/>
    </location>
</feature>
<evidence type="ECO:0000256" key="2">
    <source>
        <dbReference type="ARBA" id="ARBA00023157"/>
    </source>
</evidence>
<dbReference type="InterPro" id="IPR000859">
    <property type="entry name" value="CUB_dom"/>
</dbReference>
<feature type="region of interest" description="Disordered" evidence="4">
    <location>
        <begin position="294"/>
        <end position="350"/>
    </location>
</feature>